<dbReference type="SUPFAM" id="SSF48264">
    <property type="entry name" value="Cytochrome P450"/>
    <property type="match status" value="1"/>
</dbReference>
<dbReference type="PANTHER" id="PTHR47944">
    <property type="entry name" value="CYTOCHROME P450 98A9"/>
    <property type="match status" value="1"/>
</dbReference>
<dbReference type="AlphaFoldDB" id="A0A2U1LU45"/>
<dbReference type="PANTHER" id="PTHR47944:SF4">
    <property type="entry name" value="OS09G0441700 PROTEIN"/>
    <property type="match status" value="1"/>
</dbReference>
<comment type="cofactor">
    <cofactor evidence="1 8">
        <name>heme</name>
        <dbReference type="ChEBI" id="CHEBI:30413"/>
    </cofactor>
</comment>
<keyword evidence="11" id="KW-1185">Reference proteome</keyword>
<organism evidence="10 11">
    <name type="scientific">Artemisia annua</name>
    <name type="common">Sweet wormwood</name>
    <dbReference type="NCBI Taxonomy" id="35608"/>
    <lineage>
        <taxon>Eukaryota</taxon>
        <taxon>Viridiplantae</taxon>
        <taxon>Streptophyta</taxon>
        <taxon>Embryophyta</taxon>
        <taxon>Tracheophyta</taxon>
        <taxon>Spermatophyta</taxon>
        <taxon>Magnoliopsida</taxon>
        <taxon>eudicotyledons</taxon>
        <taxon>Gunneridae</taxon>
        <taxon>Pentapetalae</taxon>
        <taxon>asterids</taxon>
        <taxon>campanulids</taxon>
        <taxon>Asterales</taxon>
        <taxon>Asteraceae</taxon>
        <taxon>Asteroideae</taxon>
        <taxon>Anthemideae</taxon>
        <taxon>Artemisiinae</taxon>
        <taxon>Artemisia</taxon>
    </lineage>
</organism>
<protein>
    <submittedName>
        <fullName evidence="10">Uncharacterized protein</fullName>
    </submittedName>
</protein>
<keyword evidence="4 8" id="KW-0479">Metal-binding</keyword>
<gene>
    <name evidence="10" type="ORF">CTI12_AA441720</name>
</gene>
<dbReference type="GO" id="GO:0005506">
    <property type="term" value="F:iron ion binding"/>
    <property type="evidence" value="ECO:0007669"/>
    <property type="project" value="InterPro"/>
</dbReference>
<dbReference type="GO" id="GO:0020037">
    <property type="term" value="F:heme binding"/>
    <property type="evidence" value="ECO:0007669"/>
    <property type="project" value="InterPro"/>
</dbReference>
<dbReference type="Pfam" id="PF00067">
    <property type="entry name" value="p450"/>
    <property type="match status" value="2"/>
</dbReference>
<accession>A0A2U1LU45</accession>
<dbReference type="Gene3D" id="1.10.630.10">
    <property type="entry name" value="Cytochrome P450"/>
    <property type="match status" value="1"/>
</dbReference>
<evidence type="ECO:0000256" key="7">
    <source>
        <dbReference type="ARBA" id="ARBA00023033"/>
    </source>
</evidence>
<dbReference type="GO" id="GO:0016705">
    <property type="term" value="F:oxidoreductase activity, acting on paired donors, with incorporation or reduction of molecular oxygen"/>
    <property type="evidence" value="ECO:0007669"/>
    <property type="project" value="InterPro"/>
</dbReference>
<dbReference type="InterPro" id="IPR036396">
    <property type="entry name" value="Cyt_P450_sf"/>
</dbReference>
<dbReference type="EMBL" id="PKPP01007763">
    <property type="protein sequence ID" value="PWA52520.1"/>
    <property type="molecule type" value="Genomic_DNA"/>
</dbReference>
<dbReference type="PROSITE" id="PS50297">
    <property type="entry name" value="ANK_REP_REGION"/>
    <property type="match status" value="1"/>
</dbReference>
<comment type="caution">
    <text evidence="10">The sequence shown here is derived from an EMBL/GenBank/DDBJ whole genome shotgun (WGS) entry which is preliminary data.</text>
</comment>
<dbReference type="Proteomes" id="UP000245207">
    <property type="component" value="Unassembled WGS sequence"/>
</dbReference>
<dbReference type="InterPro" id="IPR001128">
    <property type="entry name" value="Cyt_P450"/>
</dbReference>
<dbReference type="SMART" id="SM00248">
    <property type="entry name" value="ANK"/>
    <property type="match status" value="2"/>
</dbReference>
<feature type="binding site" description="axial binding residue" evidence="8">
    <location>
        <position position="693"/>
    </location>
    <ligand>
        <name>heme</name>
        <dbReference type="ChEBI" id="CHEBI:30413"/>
    </ligand>
    <ligandPart>
        <name>Fe</name>
        <dbReference type="ChEBI" id="CHEBI:18248"/>
    </ligandPart>
</feature>
<evidence type="ECO:0000256" key="3">
    <source>
        <dbReference type="ARBA" id="ARBA00022617"/>
    </source>
</evidence>
<evidence type="ECO:0000256" key="8">
    <source>
        <dbReference type="PIRSR" id="PIRSR602401-1"/>
    </source>
</evidence>
<dbReference type="Gene3D" id="1.25.40.20">
    <property type="entry name" value="Ankyrin repeat-containing domain"/>
    <property type="match status" value="1"/>
</dbReference>
<evidence type="ECO:0000256" key="6">
    <source>
        <dbReference type="ARBA" id="ARBA00023004"/>
    </source>
</evidence>
<dbReference type="InterPro" id="IPR036770">
    <property type="entry name" value="Ankyrin_rpt-contain_sf"/>
</dbReference>
<keyword evidence="5" id="KW-0560">Oxidoreductase</keyword>
<evidence type="ECO:0000256" key="9">
    <source>
        <dbReference type="PROSITE-ProRule" id="PRU00023"/>
    </source>
</evidence>
<evidence type="ECO:0000313" key="11">
    <source>
        <dbReference type="Proteomes" id="UP000245207"/>
    </source>
</evidence>
<evidence type="ECO:0000256" key="5">
    <source>
        <dbReference type="ARBA" id="ARBA00023002"/>
    </source>
</evidence>
<comment type="similarity">
    <text evidence="2">Belongs to the cytochrome P450 family.</text>
</comment>
<proteinExistence type="inferred from homology"/>
<evidence type="ECO:0000256" key="4">
    <source>
        <dbReference type="ARBA" id="ARBA00022723"/>
    </source>
</evidence>
<dbReference type="InterPro" id="IPR002110">
    <property type="entry name" value="Ankyrin_rpt"/>
</dbReference>
<dbReference type="PROSITE" id="PS50088">
    <property type="entry name" value="ANK_REPEAT"/>
    <property type="match status" value="1"/>
</dbReference>
<reference evidence="10 11" key="1">
    <citation type="journal article" date="2018" name="Mol. Plant">
        <title>The genome of Artemisia annua provides insight into the evolution of Asteraceae family and artemisinin biosynthesis.</title>
        <authorList>
            <person name="Shen Q."/>
            <person name="Zhang L."/>
            <person name="Liao Z."/>
            <person name="Wang S."/>
            <person name="Yan T."/>
            <person name="Shi P."/>
            <person name="Liu M."/>
            <person name="Fu X."/>
            <person name="Pan Q."/>
            <person name="Wang Y."/>
            <person name="Lv Z."/>
            <person name="Lu X."/>
            <person name="Zhang F."/>
            <person name="Jiang W."/>
            <person name="Ma Y."/>
            <person name="Chen M."/>
            <person name="Hao X."/>
            <person name="Li L."/>
            <person name="Tang Y."/>
            <person name="Lv G."/>
            <person name="Zhou Y."/>
            <person name="Sun X."/>
            <person name="Brodelius P.E."/>
            <person name="Rose J.K.C."/>
            <person name="Tang K."/>
        </authorList>
    </citation>
    <scope>NUCLEOTIDE SEQUENCE [LARGE SCALE GENOMIC DNA]</scope>
    <source>
        <strain evidence="11">cv. Huhao1</strain>
        <tissue evidence="10">Leaf</tissue>
    </source>
</reference>
<evidence type="ECO:0000256" key="1">
    <source>
        <dbReference type="ARBA" id="ARBA00001971"/>
    </source>
</evidence>
<dbReference type="InterPro" id="IPR017972">
    <property type="entry name" value="Cyt_P450_CS"/>
</dbReference>
<dbReference type="OrthoDB" id="2789670at2759"/>
<keyword evidence="7" id="KW-0503">Monooxygenase</keyword>
<keyword evidence="9" id="KW-0040">ANK repeat</keyword>
<keyword evidence="6 8" id="KW-0408">Iron</keyword>
<dbReference type="SUPFAM" id="SSF48403">
    <property type="entry name" value="Ankyrin repeat"/>
    <property type="match status" value="1"/>
</dbReference>
<dbReference type="STRING" id="35608.A0A2U1LU45"/>
<dbReference type="GO" id="GO:0044550">
    <property type="term" value="P:secondary metabolite biosynthetic process"/>
    <property type="evidence" value="ECO:0007669"/>
    <property type="project" value="UniProtKB-ARBA"/>
</dbReference>
<keyword evidence="3 8" id="KW-0349">Heme</keyword>
<evidence type="ECO:0000256" key="2">
    <source>
        <dbReference type="ARBA" id="ARBA00010617"/>
    </source>
</evidence>
<sequence>MTQMGFEPGYGMGLWMDKEGKTPLIFALMNPQLYDVAKTLIELGANMNAYHPGELLFDQIFSGCHDGTPLHHMAKRGLEQKVKLLLLNGDEMMGDYKVEMVNDGMQEFYVLFNGPKESLAAFVSLQYLNPQIYVWFNGLCQVERRFLCLFSFVISVQWRKVEPVLKSTPTQVYHSVFVLSGNKDNLLRRTRRPVETHVCDKDSGLYDLVDFARLRCPHENLRQKKTYDLLMTLTCTSKSCHVNLNTNEKRGACLSCDLRGNKRQLDNAVRWRSPRSLTLLVMVMDIQEIGRNWIQIDLLPIHLDCQDRALFPGPKPLPYIGCLIPMLRNKPTFRWIQRLMDEMSTKIICIRLGNIHVIAVSDPKIAREFLRDKDEIFSSRPDSMSGYLVSGGYQTTVLVPLSDHWKKMRKTLSRDILSVVRHNWLQTKRNEEADNLIQYFGKGNGDGGPGAEEIEHVNSLWTILNYLYAFSVTDYFPWLRWITDFDGHEKIMRDAIRTARKYQDRLVDERIQQWKEGVRVIEDDLLDVFINLKNPILSADQIKAQILELILATFDNPSNGIEWAMAEMINQPRIIEKAIQELDYVVGKDRLVQEYDIPNLNYIKACVREAFRLHPVAPFNVPHVSSVDTTVAGYFIPKGSHVLLSRPGLGRNPEVWDDPLAYNPDRHMKSDNEVVLTDHNLDMLSFSTGRRGCAGALLGSTMTIMLLARLIQGFNWELPSNELHVNLKENLQDLLKAKPLLALAKPRLPHQLYTL</sequence>
<evidence type="ECO:0000313" key="10">
    <source>
        <dbReference type="EMBL" id="PWA52520.1"/>
    </source>
</evidence>
<dbReference type="InterPro" id="IPR002401">
    <property type="entry name" value="Cyt_P450_E_grp-I"/>
</dbReference>
<name>A0A2U1LU45_ARTAN</name>
<dbReference type="PRINTS" id="PR00463">
    <property type="entry name" value="EP450I"/>
</dbReference>
<dbReference type="GO" id="GO:0004497">
    <property type="term" value="F:monooxygenase activity"/>
    <property type="evidence" value="ECO:0007669"/>
    <property type="project" value="UniProtKB-KW"/>
</dbReference>
<feature type="repeat" description="ANK" evidence="9">
    <location>
        <begin position="19"/>
        <end position="52"/>
    </location>
</feature>
<dbReference type="PROSITE" id="PS00086">
    <property type="entry name" value="CYTOCHROME_P450"/>
    <property type="match status" value="1"/>
</dbReference>